<dbReference type="AlphaFoldDB" id="A0A518BML4"/>
<dbReference type="Proteomes" id="UP000316921">
    <property type="component" value="Chromosome"/>
</dbReference>
<dbReference type="SUPFAM" id="SSF52317">
    <property type="entry name" value="Class I glutamine amidotransferase-like"/>
    <property type="match status" value="1"/>
</dbReference>
<dbReference type="InterPro" id="IPR017868">
    <property type="entry name" value="Filamin/ABP280_repeat-like"/>
</dbReference>
<keyword evidence="1" id="KW-0472">Membrane</keyword>
<evidence type="ECO:0000313" key="3">
    <source>
        <dbReference type="EMBL" id="QDU68230.1"/>
    </source>
</evidence>
<gene>
    <name evidence="3" type="ORF">Pla133_33250</name>
</gene>
<dbReference type="Gene3D" id="3.40.50.410">
    <property type="entry name" value="von Willebrand factor, type A domain"/>
    <property type="match status" value="1"/>
</dbReference>
<dbReference type="Pfam" id="PF07090">
    <property type="entry name" value="GATase1_like"/>
    <property type="match status" value="1"/>
</dbReference>
<name>A0A518BML4_9BACT</name>
<dbReference type="InterPro" id="IPR036465">
    <property type="entry name" value="vWFA_dom_sf"/>
</dbReference>
<dbReference type="InterPro" id="IPR010768">
    <property type="entry name" value="GATase1-like"/>
</dbReference>
<dbReference type="PANTHER" id="PTHR37947:SF1">
    <property type="entry name" value="BLL2462 PROTEIN"/>
    <property type="match status" value="1"/>
</dbReference>
<feature type="transmembrane region" description="Helical" evidence="1">
    <location>
        <begin position="64"/>
        <end position="85"/>
    </location>
</feature>
<dbReference type="CDD" id="cd03143">
    <property type="entry name" value="A4_beta-galactosidase_middle_domain"/>
    <property type="match status" value="1"/>
</dbReference>
<dbReference type="SUPFAM" id="SSF53300">
    <property type="entry name" value="vWA-like"/>
    <property type="match status" value="1"/>
</dbReference>
<protein>
    <submittedName>
        <fullName evidence="3">von Willebrand factor type A domain protein</fullName>
    </submittedName>
</protein>
<dbReference type="Gene3D" id="3.40.50.880">
    <property type="match status" value="1"/>
</dbReference>
<feature type="transmembrane region" description="Helical" evidence="1">
    <location>
        <begin position="32"/>
        <end position="52"/>
    </location>
</feature>
<evidence type="ECO:0000259" key="2">
    <source>
        <dbReference type="Pfam" id="PF07090"/>
    </source>
</evidence>
<dbReference type="PROSITE" id="PS50194">
    <property type="entry name" value="FILAMIN_REPEAT"/>
    <property type="match status" value="1"/>
</dbReference>
<sequence length="804" mass="88714">MALHPHDALFALQGALTEEGSSAALRLLDAPAPWVAVLVIAPILALIAWAGYARRDIARPAGIALASLRFGALALLCVALARPVLVERREEVFPAEVAILVDDSASMRREDAYAAADPARLGLRRLGFEGDAAPSRSDVAARVLERELLPRLAERGYQVRLARFDEATNALSVDERLEGRGQGTHIGDALLSTVQSARGRNLTELVILSDGRNNGGAAPLEAARVAASAGLPVHTLVVGDTRPERNAILELVESPDSALEGDELSFGVRVTGRGSAAGEPVEVLLEELEASNFSDESDVRVLDQRELTLDAAGRKVLLVAPPGPADPTTGERRFRLRLPPLQDETLQDDNSVEVAVRVSPEKVRVLYVEGYPRWEYRKLALDFLKRAESDIDFQGWLASATPGFPQEHSPGLFSLERLPITRDELLDGYDVVILGDVNPRRLFPDPAVGDQFLGALREFVEAGGGLLLQAGEFDNPRAFLGTPLEDVLPVSIDSTGDITTPWDGRRSFRPLLEQPQDPHEIVRMLPDPEQNRALWEDAGGLEGVYWFSPVTRAKPGSQVLLRHPTDENRFGRRPLLVAGYYPSGRTLFVGIDSTWRWQFRYGPRYFERFWKSALRWLALGRLRSGDRRYRIETARASYDLSERIVVEARVLDEDYRPSEATDLEVRWAGPDGRPEGLTLPVVDGREGEYRGGLQVERPGNYRIWIEVDGRRLSSADFEVLLPSRESAEPAPDPQTLAAISAATRGVSASLADLDLLLSPFPGGEERREPISSRLVDVWDRWATLLVVLGLLAAEWLIRKRLELV</sequence>
<feature type="domain" description="Putative glutamine amidotransferase" evidence="2">
    <location>
        <begin position="409"/>
        <end position="618"/>
    </location>
</feature>
<dbReference type="EMBL" id="CP036287">
    <property type="protein sequence ID" value="QDU68230.1"/>
    <property type="molecule type" value="Genomic_DNA"/>
</dbReference>
<dbReference type="RefSeq" id="WP_145067064.1">
    <property type="nucleotide sequence ID" value="NZ_CP036287.1"/>
</dbReference>
<organism evidence="3 4">
    <name type="scientific">Engelhardtia mirabilis</name>
    <dbReference type="NCBI Taxonomy" id="2528011"/>
    <lineage>
        <taxon>Bacteria</taxon>
        <taxon>Pseudomonadati</taxon>
        <taxon>Planctomycetota</taxon>
        <taxon>Planctomycetia</taxon>
        <taxon>Planctomycetia incertae sedis</taxon>
        <taxon>Engelhardtia</taxon>
    </lineage>
</organism>
<keyword evidence="1" id="KW-0812">Transmembrane</keyword>
<dbReference type="KEGG" id="pbap:Pla133_33250"/>
<dbReference type="InterPro" id="IPR029062">
    <property type="entry name" value="Class_I_gatase-like"/>
</dbReference>
<accession>A0A518BML4</accession>
<evidence type="ECO:0000256" key="1">
    <source>
        <dbReference type="SAM" id="Phobius"/>
    </source>
</evidence>
<keyword evidence="4" id="KW-1185">Reference proteome</keyword>
<keyword evidence="1" id="KW-1133">Transmembrane helix</keyword>
<evidence type="ECO:0000313" key="4">
    <source>
        <dbReference type="Proteomes" id="UP000316921"/>
    </source>
</evidence>
<dbReference type="PANTHER" id="PTHR37947">
    <property type="entry name" value="BLL2462 PROTEIN"/>
    <property type="match status" value="1"/>
</dbReference>
<reference evidence="3 4" key="1">
    <citation type="submission" date="2019-02" db="EMBL/GenBank/DDBJ databases">
        <title>Deep-cultivation of Planctomycetes and their phenomic and genomic characterization uncovers novel biology.</title>
        <authorList>
            <person name="Wiegand S."/>
            <person name="Jogler M."/>
            <person name="Boedeker C."/>
            <person name="Pinto D."/>
            <person name="Vollmers J."/>
            <person name="Rivas-Marin E."/>
            <person name="Kohn T."/>
            <person name="Peeters S.H."/>
            <person name="Heuer A."/>
            <person name="Rast P."/>
            <person name="Oberbeckmann S."/>
            <person name="Bunk B."/>
            <person name="Jeske O."/>
            <person name="Meyerdierks A."/>
            <person name="Storesund J.E."/>
            <person name="Kallscheuer N."/>
            <person name="Luecker S."/>
            <person name="Lage O.M."/>
            <person name="Pohl T."/>
            <person name="Merkel B.J."/>
            <person name="Hornburger P."/>
            <person name="Mueller R.-W."/>
            <person name="Bruemmer F."/>
            <person name="Labrenz M."/>
            <person name="Spormann A.M."/>
            <person name="Op den Camp H."/>
            <person name="Overmann J."/>
            <person name="Amann R."/>
            <person name="Jetten M.S.M."/>
            <person name="Mascher T."/>
            <person name="Medema M.H."/>
            <person name="Devos D.P."/>
            <person name="Kaster A.-K."/>
            <person name="Ovreas L."/>
            <person name="Rohde M."/>
            <person name="Galperin M.Y."/>
            <person name="Jogler C."/>
        </authorList>
    </citation>
    <scope>NUCLEOTIDE SEQUENCE [LARGE SCALE GENOMIC DNA]</scope>
    <source>
        <strain evidence="3 4">Pla133</strain>
    </source>
</reference>
<proteinExistence type="predicted"/>